<gene>
    <name evidence="1" type="ORF">WICANDRAFT_61921</name>
</gene>
<organism evidence="1 2">
    <name type="scientific">Wickerhamomyces anomalus (strain ATCC 58044 / CBS 1984 / NCYC 433 / NRRL Y-366-8)</name>
    <name type="common">Yeast</name>
    <name type="synonym">Hansenula anomala</name>
    <dbReference type="NCBI Taxonomy" id="683960"/>
    <lineage>
        <taxon>Eukaryota</taxon>
        <taxon>Fungi</taxon>
        <taxon>Dikarya</taxon>
        <taxon>Ascomycota</taxon>
        <taxon>Saccharomycotina</taxon>
        <taxon>Saccharomycetes</taxon>
        <taxon>Phaffomycetales</taxon>
        <taxon>Wickerhamomycetaceae</taxon>
        <taxon>Wickerhamomyces</taxon>
    </lineage>
</organism>
<keyword evidence="2" id="KW-1185">Reference proteome</keyword>
<dbReference type="Proteomes" id="UP000094112">
    <property type="component" value="Unassembled WGS sequence"/>
</dbReference>
<evidence type="ECO:0000313" key="1">
    <source>
        <dbReference type="EMBL" id="ODQ61365.1"/>
    </source>
</evidence>
<reference evidence="1 2" key="1">
    <citation type="journal article" date="2016" name="Proc. Natl. Acad. Sci. U.S.A.">
        <title>Comparative genomics of biotechnologically important yeasts.</title>
        <authorList>
            <person name="Riley R."/>
            <person name="Haridas S."/>
            <person name="Wolfe K.H."/>
            <person name="Lopes M.R."/>
            <person name="Hittinger C.T."/>
            <person name="Goeker M."/>
            <person name="Salamov A.A."/>
            <person name="Wisecaver J.H."/>
            <person name="Long T.M."/>
            <person name="Calvey C.H."/>
            <person name="Aerts A.L."/>
            <person name="Barry K.W."/>
            <person name="Choi C."/>
            <person name="Clum A."/>
            <person name="Coughlan A.Y."/>
            <person name="Deshpande S."/>
            <person name="Douglass A.P."/>
            <person name="Hanson S.J."/>
            <person name="Klenk H.-P."/>
            <person name="LaButti K.M."/>
            <person name="Lapidus A."/>
            <person name="Lindquist E.A."/>
            <person name="Lipzen A.M."/>
            <person name="Meier-Kolthoff J.P."/>
            <person name="Ohm R.A."/>
            <person name="Otillar R.P."/>
            <person name="Pangilinan J.L."/>
            <person name="Peng Y."/>
            <person name="Rokas A."/>
            <person name="Rosa C.A."/>
            <person name="Scheuner C."/>
            <person name="Sibirny A.A."/>
            <person name="Slot J.C."/>
            <person name="Stielow J.B."/>
            <person name="Sun H."/>
            <person name="Kurtzman C.P."/>
            <person name="Blackwell M."/>
            <person name="Grigoriev I.V."/>
            <person name="Jeffries T.W."/>
        </authorList>
    </citation>
    <scope>NUCLEOTIDE SEQUENCE [LARGE SCALE GENOMIC DNA]</scope>
    <source>
        <strain evidence="2">ATCC 58044 / CBS 1984 / NCYC 433 / NRRL Y-366-8</strain>
    </source>
</reference>
<accession>A0A1E3P7G7</accession>
<sequence length="666" mass="75992">MSVDNTIKASKASSFTHHPNSAIHTDIANNSFVLGPINSLTDGEEESADFSFETFKSQIPFTVINNIVSSDLALNGELITDRSISSSSDSTDLTISQDGSLLLNKDGNHQTPLFSENFEIVKNSTTIYATDVDSQTGGDVLSLISGTTISQLLNLDTIATESNISSAIKKAEIGKSISVKDDNSSKINRGSTVQEVECMNVGSSKILENNEIKVESIEPSKQNDKQVMDIKSVVMSSKGVAQLFFISMIKFAKGSPVKFVTAKQLEKQIDDEVQRVFYIKYQMNAFSSIKSFFTQRKPGEDQFYKKAVHSLFKKLTIIYSNQKLYYDVNQRGMTPIDVYKFRTWRHDEYVGVNDSRYGRVLKGDGWHSTWLPPFHDFKIITNRSSFSWSRDLFKPIVVFPKLRFLVKNEDPDTLVNYYGLLLDVLDSQVFESKKLKYKSLNASNLGEVLASRPTGNIKKLSKIIWIELREYVYNHHECIQYRRSDILGAEEPIKEKFVKIVDCAINGYIEAFNYLDGFSTLSKHGSNEIYVKIFEFYKNCPIVDLGFYLLQDCTPEILDRKLFKLRLEGRTGLEILEIVIQKNLSKLDSMTLGFLRLMVAFIGSPYITKFILRRLMYWGDNVAMDPLTYVQNFNWFKDPQDFYQLISKTVRDDAVSFIEKRMIHHN</sequence>
<evidence type="ECO:0000313" key="2">
    <source>
        <dbReference type="Proteomes" id="UP000094112"/>
    </source>
</evidence>
<protein>
    <submittedName>
        <fullName evidence="1">Uncharacterized protein</fullName>
    </submittedName>
</protein>
<dbReference type="AlphaFoldDB" id="A0A1E3P7G7"/>
<name>A0A1E3P7G7_WICAA</name>
<proteinExistence type="predicted"/>
<dbReference type="EMBL" id="KV454209">
    <property type="protein sequence ID" value="ODQ61365.1"/>
    <property type="molecule type" value="Genomic_DNA"/>
</dbReference>
<dbReference type="GeneID" id="30200522"/>
<dbReference type="RefSeq" id="XP_019040572.1">
    <property type="nucleotide sequence ID" value="XM_019183276.1"/>
</dbReference>
<dbReference type="OrthoDB" id="10525357at2759"/>